<proteinExistence type="predicted"/>
<dbReference type="GeneID" id="29936331"/>
<organism evidence="1">
    <name type="scientific">Rhodococcus sp. D-6</name>
    <dbReference type="NCBI Taxonomy" id="1387842"/>
    <lineage>
        <taxon>Bacteria</taxon>
        <taxon>Bacillati</taxon>
        <taxon>Actinomycetota</taxon>
        <taxon>Actinomycetes</taxon>
        <taxon>Mycobacteriales</taxon>
        <taxon>Nocardiaceae</taxon>
        <taxon>Rhodococcus</taxon>
    </lineage>
</organism>
<gene>
    <name evidence="1" type="ORF">RBB84_04380</name>
</gene>
<reference evidence="1" key="1">
    <citation type="submission" date="2023-08" db="EMBL/GenBank/DDBJ databases">
        <title>The novel hydrolase IpcH responsible for the initial isoprocarb degradation step in Rhodococcus sp. D-6.</title>
        <authorList>
            <person name="Zhu Q."/>
        </authorList>
    </citation>
    <scope>NUCLEOTIDE SEQUENCE</scope>
    <source>
        <strain evidence="1">D-6</strain>
    </source>
</reference>
<dbReference type="RefSeq" id="WP_024100517.1">
    <property type="nucleotide sequence ID" value="NZ_CP132970.1"/>
</dbReference>
<dbReference type="AlphaFoldDB" id="A0AAU7UZH7"/>
<dbReference type="KEGG" id="rhox:RBB84_04380"/>
<evidence type="ECO:0008006" key="2">
    <source>
        <dbReference type="Google" id="ProtNLM"/>
    </source>
</evidence>
<name>A0AAU7UZH7_9NOCA</name>
<sequence>MWLRFHLRGRGSRPVEAIAWIFVRTVENVAVSCVLDRPPVDRDVVADELTAMVTAYLRDMSLP</sequence>
<dbReference type="EMBL" id="CP132970">
    <property type="protein sequence ID" value="XBW05207.1"/>
    <property type="molecule type" value="Genomic_DNA"/>
</dbReference>
<accession>A0AAU7UZH7</accession>
<evidence type="ECO:0000313" key="1">
    <source>
        <dbReference type="EMBL" id="XBW05207.1"/>
    </source>
</evidence>
<protein>
    <recommendedName>
        <fullName evidence="2">Tetracyclin repressor SlmA-like C-terminal domain-containing protein</fullName>
    </recommendedName>
</protein>